<accession>A0A845DV82</accession>
<gene>
    <name evidence="1" type="ORF">GLW04_10930</name>
</gene>
<dbReference type="RefSeq" id="WP_160837085.1">
    <property type="nucleotide sequence ID" value="NZ_WMET01000002.1"/>
</dbReference>
<evidence type="ECO:0000313" key="1">
    <source>
        <dbReference type="EMBL" id="MYL20405.1"/>
    </source>
</evidence>
<dbReference type="AlphaFoldDB" id="A0A845DV82"/>
<dbReference type="EMBL" id="WMET01000002">
    <property type="protein sequence ID" value="MYL20405.1"/>
    <property type="molecule type" value="Genomic_DNA"/>
</dbReference>
<name>A0A845DV82_9BACI</name>
<organism evidence="1 2">
    <name type="scientific">Halobacillus litoralis</name>
    <dbReference type="NCBI Taxonomy" id="45668"/>
    <lineage>
        <taxon>Bacteria</taxon>
        <taxon>Bacillati</taxon>
        <taxon>Bacillota</taxon>
        <taxon>Bacilli</taxon>
        <taxon>Bacillales</taxon>
        <taxon>Bacillaceae</taxon>
        <taxon>Halobacillus</taxon>
    </lineage>
</organism>
<evidence type="ECO:0000313" key="2">
    <source>
        <dbReference type="Proteomes" id="UP000460949"/>
    </source>
</evidence>
<dbReference type="Proteomes" id="UP000460949">
    <property type="component" value="Unassembled WGS sequence"/>
</dbReference>
<comment type="caution">
    <text evidence="1">The sequence shown here is derived from an EMBL/GenBank/DDBJ whole genome shotgun (WGS) entry which is preliminary data.</text>
</comment>
<reference evidence="1 2" key="1">
    <citation type="submission" date="2019-11" db="EMBL/GenBank/DDBJ databases">
        <title>Genome sequences of 17 halophilic strains isolated from different environments.</title>
        <authorList>
            <person name="Furrow R.E."/>
        </authorList>
    </citation>
    <scope>NUCLEOTIDE SEQUENCE [LARGE SCALE GENOMIC DNA]</scope>
    <source>
        <strain evidence="1 2">22511_23_Filter</strain>
    </source>
</reference>
<proteinExistence type="predicted"/>
<protein>
    <submittedName>
        <fullName evidence="1">Uncharacterized protein</fullName>
    </submittedName>
</protein>
<sequence>MAVEKACVNQLELSACRVERARSAYRQVLAAGTASAELGEESLSILKNAQGAFAPGGKKEKSL</sequence>